<sequence length="73" mass="8195">MINALSRPSIHAEPEQERQILAPSLSHYQVEPHKNQALIPSPAIQHPGSFSSAQRRNIHRSCTRLAVDTSQFI</sequence>
<gene>
    <name evidence="1" type="ORF">COMA1_80019</name>
</gene>
<evidence type="ECO:0000313" key="2">
    <source>
        <dbReference type="Proteomes" id="UP000199032"/>
    </source>
</evidence>
<dbReference type="Proteomes" id="UP000199032">
    <property type="component" value="Unassembled WGS sequence"/>
</dbReference>
<proteinExistence type="predicted"/>
<keyword evidence="2" id="KW-1185">Reference proteome</keyword>
<dbReference type="EMBL" id="CZQA01000014">
    <property type="protein sequence ID" value="CUS39443.1"/>
    <property type="molecule type" value="Genomic_DNA"/>
</dbReference>
<protein>
    <submittedName>
        <fullName evidence="1">Uncharacterized protein</fullName>
    </submittedName>
</protein>
<evidence type="ECO:0000313" key="1">
    <source>
        <dbReference type="EMBL" id="CUS39443.1"/>
    </source>
</evidence>
<name>A0A0S4LPD6_9BACT</name>
<accession>A0A0S4LPD6</accession>
<reference evidence="1 2" key="1">
    <citation type="submission" date="2015-10" db="EMBL/GenBank/DDBJ databases">
        <authorList>
            <person name="Gilbert D.G."/>
        </authorList>
    </citation>
    <scope>NUCLEOTIDE SEQUENCE [LARGE SCALE GENOMIC DNA]</scope>
    <source>
        <strain evidence="1">COMA1</strain>
    </source>
</reference>
<dbReference type="STRING" id="1742972.COMA1_80019"/>
<dbReference type="AlphaFoldDB" id="A0A0S4LPD6"/>
<organism evidence="1 2">
    <name type="scientific">Candidatus Nitrospira nitrosa</name>
    <dbReference type="NCBI Taxonomy" id="1742972"/>
    <lineage>
        <taxon>Bacteria</taxon>
        <taxon>Pseudomonadati</taxon>
        <taxon>Nitrospirota</taxon>
        <taxon>Nitrospiria</taxon>
        <taxon>Nitrospirales</taxon>
        <taxon>Nitrospiraceae</taxon>
        <taxon>Nitrospira</taxon>
    </lineage>
</organism>